<dbReference type="PANTHER" id="PTHR36529:SF1">
    <property type="entry name" value="GLYCOSYLTRANSFERASE"/>
    <property type="match status" value="1"/>
</dbReference>
<protein>
    <submittedName>
        <fullName evidence="1">Glycosyltransferase</fullName>
    </submittedName>
</protein>
<comment type="caution">
    <text evidence="1">The sequence shown here is derived from an EMBL/GenBank/DDBJ whole genome shotgun (WGS) entry which is preliminary data.</text>
</comment>
<organism evidence="1">
    <name type="scientific">Hellea balneolensis</name>
    <dbReference type="NCBI Taxonomy" id="287478"/>
    <lineage>
        <taxon>Bacteria</taxon>
        <taxon>Pseudomonadati</taxon>
        <taxon>Pseudomonadota</taxon>
        <taxon>Alphaproteobacteria</taxon>
        <taxon>Maricaulales</taxon>
        <taxon>Robiginitomaculaceae</taxon>
        <taxon>Hellea</taxon>
    </lineage>
</organism>
<reference evidence="1" key="1">
    <citation type="journal article" date="2020" name="mSystems">
        <title>Genome- and Community-Level Interaction Insights into Carbon Utilization and Element Cycling Functions of Hydrothermarchaeota in Hydrothermal Sediment.</title>
        <authorList>
            <person name="Zhou Z."/>
            <person name="Liu Y."/>
            <person name="Xu W."/>
            <person name="Pan J."/>
            <person name="Luo Z.H."/>
            <person name="Li M."/>
        </authorList>
    </citation>
    <scope>NUCLEOTIDE SEQUENCE [LARGE SCALE GENOMIC DNA]</scope>
    <source>
        <strain evidence="1">HyVt-485</strain>
    </source>
</reference>
<dbReference type="NCBIfam" id="TIGR04282">
    <property type="entry name" value="glyco_like_cofC"/>
    <property type="match status" value="1"/>
</dbReference>
<evidence type="ECO:0000313" key="1">
    <source>
        <dbReference type="EMBL" id="HHL43823.1"/>
    </source>
</evidence>
<dbReference type="InterPro" id="IPR018641">
    <property type="entry name" value="Trfase_1_rSAM/seldom-assoc"/>
</dbReference>
<dbReference type="Proteomes" id="UP000885830">
    <property type="component" value="Unassembled WGS sequence"/>
</dbReference>
<dbReference type="InterPro" id="IPR029044">
    <property type="entry name" value="Nucleotide-diphossugar_trans"/>
</dbReference>
<sequence>MKPVLVIFVKAPRLGQVKTRLARDIGHVHARRIYRAMSAKIIREMCDKRWQTVLYITPDMCVNADFGGLWPRGLPRMAQGDGDLSPRTARIFSSKGPVITIGTDTPSMKKQYIADGFKALKTHKAVIGPAKDGGFWLLGLNGPVPARIFEGVRWSHPQTCQDMASRVPGTPAFLPMLNDIDTLQDWLAYQRPCDKPFKTAPIAPV</sequence>
<dbReference type="PANTHER" id="PTHR36529">
    <property type="entry name" value="SLL1095 PROTEIN"/>
    <property type="match status" value="1"/>
</dbReference>
<dbReference type="Gene3D" id="3.90.550.10">
    <property type="entry name" value="Spore Coat Polysaccharide Biosynthesis Protein SpsA, Chain A"/>
    <property type="match status" value="1"/>
</dbReference>
<accession>A0A7C5R1Q9</accession>
<proteinExistence type="predicted"/>
<dbReference type="EMBL" id="DRMJ01000492">
    <property type="protein sequence ID" value="HHL43823.1"/>
    <property type="molecule type" value="Genomic_DNA"/>
</dbReference>
<dbReference type="SUPFAM" id="SSF53448">
    <property type="entry name" value="Nucleotide-diphospho-sugar transferases"/>
    <property type="match status" value="1"/>
</dbReference>
<gene>
    <name evidence="1" type="ORF">ENJ42_09405</name>
</gene>
<name>A0A7C5R1Q9_9PROT</name>
<dbReference type="Pfam" id="PF09837">
    <property type="entry name" value="DUF2064"/>
    <property type="match status" value="1"/>
</dbReference>
<dbReference type="AlphaFoldDB" id="A0A7C5R1Q9"/>